<reference evidence="1 2" key="1">
    <citation type="submission" date="2015-01" db="EMBL/GenBank/DDBJ databases">
        <title>Evolution of Trichinella species and genotypes.</title>
        <authorList>
            <person name="Korhonen P.K."/>
            <person name="Edoardo P."/>
            <person name="Giuseppe L.R."/>
            <person name="Gasser R.B."/>
        </authorList>
    </citation>
    <scope>NUCLEOTIDE SEQUENCE [LARGE SCALE GENOMIC DNA]</scope>
    <source>
        <strain evidence="1">ISS37</strain>
    </source>
</reference>
<comment type="caution">
    <text evidence="1">The sequence shown here is derived from an EMBL/GenBank/DDBJ whole genome shotgun (WGS) entry which is preliminary data.</text>
</comment>
<dbReference type="Proteomes" id="UP000054630">
    <property type="component" value="Unassembled WGS sequence"/>
</dbReference>
<protein>
    <submittedName>
        <fullName evidence="1">Uncharacterized protein</fullName>
    </submittedName>
</protein>
<evidence type="ECO:0000313" key="2">
    <source>
        <dbReference type="Proteomes" id="UP000054630"/>
    </source>
</evidence>
<sequence length="66" mass="7426">MNSLTNVRAIVLAVMSRMGYASGHFEKQSWTVKMYLFPRSVRWNGYMMSTPIRLIGYGAVCGCSCP</sequence>
<evidence type="ECO:0000313" key="1">
    <source>
        <dbReference type="EMBL" id="KRX17334.1"/>
    </source>
</evidence>
<dbReference type="AlphaFoldDB" id="A0A0V0RS65"/>
<gene>
    <name evidence="1" type="ORF">T07_4970</name>
</gene>
<name>A0A0V0RS65_9BILA</name>
<accession>A0A0V0RS65</accession>
<keyword evidence="2" id="KW-1185">Reference proteome</keyword>
<organism evidence="1 2">
    <name type="scientific">Trichinella nelsoni</name>
    <dbReference type="NCBI Taxonomy" id="6336"/>
    <lineage>
        <taxon>Eukaryota</taxon>
        <taxon>Metazoa</taxon>
        <taxon>Ecdysozoa</taxon>
        <taxon>Nematoda</taxon>
        <taxon>Enoplea</taxon>
        <taxon>Dorylaimia</taxon>
        <taxon>Trichinellida</taxon>
        <taxon>Trichinellidae</taxon>
        <taxon>Trichinella</taxon>
    </lineage>
</organism>
<proteinExistence type="predicted"/>
<dbReference type="EMBL" id="JYDL01000089">
    <property type="protein sequence ID" value="KRX17334.1"/>
    <property type="molecule type" value="Genomic_DNA"/>
</dbReference>